<evidence type="ECO:0000256" key="1">
    <source>
        <dbReference type="SAM" id="MobiDB-lite"/>
    </source>
</evidence>
<dbReference type="HOGENOM" id="CLU_192882_0_0_7"/>
<dbReference type="EMBL" id="CP001804">
    <property type="protein sequence ID" value="ACY14574.1"/>
    <property type="molecule type" value="Genomic_DNA"/>
</dbReference>
<proteinExistence type="predicted"/>
<gene>
    <name evidence="2" type="ordered locus">Hoch_2029</name>
</gene>
<dbReference type="Proteomes" id="UP000001880">
    <property type="component" value="Chromosome"/>
</dbReference>
<feature type="region of interest" description="Disordered" evidence="1">
    <location>
        <begin position="1"/>
        <end position="20"/>
    </location>
</feature>
<dbReference type="STRING" id="502025.Hoch_2029"/>
<dbReference type="eggNOG" id="ENOG5032K27">
    <property type="taxonomic scope" value="Bacteria"/>
</dbReference>
<organism evidence="2 3">
    <name type="scientific">Haliangium ochraceum (strain DSM 14365 / JCM 11303 / SMP-2)</name>
    <dbReference type="NCBI Taxonomy" id="502025"/>
    <lineage>
        <taxon>Bacteria</taxon>
        <taxon>Pseudomonadati</taxon>
        <taxon>Myxococcota</taxon>
        <taxon>Polyangia</taxon>
        <taxon>Haliangiales</taxon>
        <taxon>Kofleriaceae</taxon>
        <taxon>Haliangium</taxon>
    </lineage>
</organism>
<sequence length="84" mass="8974">MWSYAMNSRKRSPKKAADAPLDAAADARGCGHCSADGDSEPGVLRCECGSLLARYVPGGVELKCRRCKRLIIIPVTGAHEAAMR</sequence>
<protein>
    <submittedName>
        <fullName evidence="2">Uncharacterized protein</fullName>
    </submittedName>
</protein>
<evidence type="ECO:0000313" key="2">
    <source>
        <dbReference type="EMBL" id="ACY14574.1"/>
    </source>
</evidence>
<evidence type="ECO:0000313" key="3">
    <source>
        <dbReference type="Proteomes" id="UP000001880"/>
    </source>
</evidence>
<keyword evidence="3" id="KW-1185">Reference proteome</keyword>
<name>D0LFX2_HALO1</name>
<dbReference type="AlphaFoldDB" id="D0LFX2"/>
<accession>D0LFX2</accession>
<reference evidence="2 3" key="1">
    <citation type="journal article" date="2010" name="Stand. Genomic Sci.">
        <title>Complete genome sequence of Haliangium ochraceum type strain (SMP-2).</title>
        <authorList>
            <consortium name="US DOE Joint Genome Institute (JGI-PGF)"/>
            <person name="Ivanova N."/>
            <person name="Daum C."/>
            <person name="Lang E."/>
            <person name="Abt B."/>
            <person name="Kopitz M."/>
            <person name="Saunders E."/>
            <person name="Lapidus A."/>
            <person name="Lucas S."/>
            <person name="Glavina Del Rio T."/>
            <person name="Nolan M."/>
            <person name="Tice H."/>
            <person name="Copeland A."/>
            <person name="Cheng J.F."/>
            <person name="Chen F."/>
            <person name="Bruce D."/>
            <person name="Goodwin L."/>
            <person name="Pitluck S."/>
            <person name="Mavromatis K."/>
            <person name="Pati A."/>
            <person name="Mikhailova N."/>
            <person name="Chen A."/>
            <person name="Palaniappan K."/>
            <person name="Land M."/>
            <person name="Hauser L."/>
            <person name="Chang Y.J."/>
            <person name="Jeffries C.D."/>
            <person name="Detter J.C."/>
            <person name="Brettin T."/>
            <person name="Rohde M."/>
            <person name="Goker M."/>
            <person name="Bristow J."/>
            <person name="Markowitz V."/>
            <person name="Eisen J.A."/>
            <person name="Hugenholtz P."/>
            <person name="Kyrpides N.C."/>
            <person name="Klenk H.P."/>
        </authorList>
    </citation>
    <scope>NUCLEOTIDE SEQUENCE [LARGE SCALE GENOMIC DNA]</scope>
    <source>
        <strain evidence="3">DSM 14365 / CIP 107738 / JCM 11303 / AJ 13395 / SMP-2</strain>
    </source>
</reference>
<dbReference type="KEGG" id="hoh:Hoch_2029"/>